<reference evidence="1" key="1">
    <citation type="submission" date="2020-10" db="EMBL/GenBank/DDBJ databases">
        <authorList>
            <person name="Kikuchi T."/>
        </authorList>
    </citation>
    <scope>NUCLEOTIDE SEQUENCE</scope>
    <source>
        <strain evidence="1">NKZ352</strain>
    </source>
</reference>
<protein>
    <submittedName>
        <fullName evidence="1">Uncharacterized protein</fullName>
    </submittedName>
</protein>
<evidence type="ECO:0000313" key="2">
    <source>
        <dbReference type="Proteomes" id="UP000835052"/>
    </source>
</evidence>
<sequence>MPTSLKLYKGHEAMIPWIVVFLIFDASSGSRAISSVGNVKPKKPSGGVVRIGHLHPGRPNIVHEPDVLKMCARDLKARNILPVNYTVE</sequence>
<comment type="caution">
    <text evidence="1">The sequence shown here is derived from an EMBL/GenBank/DDBJ whole genome shotgun (WGS) entry which is preliminary data.</text>
</comment>
<dbReference type="OrthoDB" id="1890790at2759"/>
<keyword evidence="2" id="KW-1185">Reference proteome</keyword>
<dbReference type="Proteomes" id="UP000835052">
    <property type="component" value="Unassembled WGS sequence"/>
</dbReference>
<accession>A0A8S1H959</accession>
<evidence type="ECO:0000313" key="1">
    <source>
        <dbReference type="EMBL" id="CAD6193066.1"/>
    </source>
</evidence>
<dbReference type="EMBL" id="CAJGYM010000032">
    <property type="protein sequence ID" value="CAD6193066.1"/>
    <property type="molecule type" value="Genomic_DNA"/>
</dbReference>
<name>A0A8S1H959_9PELO</name>
<gene>
    <name evidence="1" type="ORF">CAUJ_LOCUS8985</name>
</gene>
<proteinExistence type="predicted"/>
<organism evidence="1 2">
    <name type="scientific">Caenorhabditis auriculariae</name>
    <dbReference type="NCBI Taxonomy" id="2777116"/>
    <lineage>
        <taxon>Eukaryota</taxon>
        <taxon>Metazoa</taxon>
        <taxon>Ecdysozoa</taxon>
        <taxon>Nematoda</taxon>
        <taxon>Chromadorea</taxon>
        <taxon>Rhabditida</taxon>
        <taxon>Rhabditina</taxon>
        <taxon>Rhabditomorpha</taxon>
        <taxon>Rhabditoidea</taxon>
        <taxon>Rhabditidae</taxon>
        <taxon>Peloderinae</taxon>
        <taxon>Caenorhabditis</taxon>
    </lineage>
</organism>
<dbReference type="AlphaFoldDB" id="A0A8S1H959"/>